<accession>A0A7W9NLF1</accession>
<name>A0A7W9NLF1_9PSEU</name>
<evidence type="ECO:0000313" key="3">
    <source>
        <dbReference type="Proteomes" id="UP000585638"/>
    </source>
</evidence>
<keyword evidence="3" id="KW-1185">Reference proteome</keyword>
<keyword evidence="1" id="KW-0812">Transmembrane</keyword>
<feature type="transmembrane region" description="Helical" evidence="1">
    <location>
        <begin position="60"/>
        <end position="79"/>
    </location>
</feature>
<proteinExistence type="predicted"/>
<keyword evidence="1" id="KW-1133">Transmembrane helix</keyword>
<sequence length="241" mass="26639">MATITQSEPSTSPVERRPRRRWPLITLSVVTVATTVYMVSAYVPPVPAASRIPLQGTVHFLLLVAHIFTATVATLAGLAQFWPYLRRRFPVAHRWTGRAYFFLGVFPSSVLAVPVAVMAPFGAANQAALITLDVLWIVTGIAGYRAARRRRFADHRRWMIRNYALTFSSLASRFFIPVMTLAVVPQAAGSAYQGDEIAIGHDIASGSAWLGLVVTMVATEWYLQRRRGVQTTVAQSRRVVA</sequence>
<dbReference type="AlphaFoldDB" id="A0A7W9NLF1"/>
<evidence type="ECO:0000256" key="1">
    <source>
        <dbReference type="SAM" id="Phobius"/>
    </source>
</evidence>
<keyword evidence="1" id="KW-0472">Membrane</keyword>
<feature type="transmembrane region" description="Helical" evidence="1">
    <location>
        <begin position="100"/>
        <end position="121"/>
    </location>
</feature>
<feature type="transmembrane region" description="Helical" evidence="1">
    <location>
        <begin position="203"/>
        <end position="223"/>
    </location>
</feature>
<comment type="caution">
    <text evidence="2">The sequence shown here is derived from an EMBL/GenBank/DDBJ whole genome shotgun (WGS) entry which is preliminary data.</text>
</comment>
<reference evidence="2 3" key="1">
    <citation type="submission" date="2020-08" db="EMBL/GenBank/DDBJ databases">
        <title>Sequencing the genomes of 1000 actinobacteria strains.</title>
        <authorList>
            <person name="Klenk H.-P."/>
        </authorList>
    </citation>
    <scope>NUCLEOTIDE SEQUENCE [LARGE SCALE GENOMIC DNA]</scope>
    <source>
        <strain evidence="2 3">DSM 43851</strain>
    </source>
</reference>
<organism evidence="2 3">
    <name type="scientific">Kutzneria kofuensis</name>
    <dbReference type="NCBI Taxonomy" id="103725"/>
    <lineage>
        <taxon>Bacteria</taxon>
        <taxon>Bacillati</taxon>
        <taxon>Actinomycetota</taxon>
        <taxon>Actinomycetes</taxon>
        <taxon>Pseudonocardiales</taxon>
        <taxon>Pseudonocardiaceae</taxon>
        <taxon>Kutzneria</taxon>
    </lineage>
</organism>
<dbReference type="InterPro" id="IPR018750">
    <property type="entry name" value="DUF2306_membrane"/>
</dbReference>
<protein>
    <submittedName>
        <fullName evidence="2">Uncharacterized protein</fullName>
    </submittedName>
</protein>
<feature type="transmembrane region" description="Helical" evidence="1">
    <location>
        <begin position="127"/>
        <end position="147"/>
    </location>
</feature>
<evidence type="ECO:0000313" key="2">
    <source>
        <dbReference type="EMBL" id="MBB5896960.1"/>
    </source>
</evidence>
<feature type="transmembrane region" description="Helical" evidence="1">
    <location>
        <begin position="21"/>
        <end position="40"/>
    </location>
</feature>
<dbReference type="Pfam" id="PF10067">
    <property type="entry name" value="DUF2306"/>
    <property type="match status" value="1"/>
</dbReference>
<dbReference type="EMBL" id="JACHIR010000002">
    <property type="protein sequence ID" value="MBB5896960.1"/>
    <property type="molecule type" value="Genomic_DNA"/>
</dbReference>
<dbReference type="Proteomes" id="UP000585638">
    <property type="component" value="Unassembled WGS sequence"/>
</dbReference>
<feature type="transmembrane region" description="Helical" evidence="1">
    <location>
        <begin position="159"/>
        <end position="183"/>
    </location>
</feature>
<dbReference type="RefSeq" id="WP_184869440.1">
    <property type="nucleotide sequence ID" value="NZ_BAAAWY010000095.1"/>
</dbReference>
<gene>
    <name evidence="2" type="ORF">BJ998_008219</name>
</gene>